<protein>
    <submittedName>
        <fullName evidence="5">Pyridoxal-5'-phosphate-dependent protein beta subunit</fullName>
    </submittedName>
</protein>
<dbReference type="HOGENOM" id="CLU_021018_1_0_2"/>
<reference evidence="5 6" key="1">
    <citation type="journal article" date="2015" name="Genome Announc.">
        <title>Complete Genome Sequence of Methanosphaerula palustris E1-9CT, a Hydrogenotrophic Methanogen Isolated from a Minerotrophic Fen Peatland.</title>
        <authorList>
            <person name="Cadillo-Quiroz H."/>
            <person name="Browne P."/>
            <person name="Kyrpides N."/>
            <person name="Woyke T."/>
            <person name="Goodwin L."/>
            <person name="Detter C."/>
            <person name="Yavitt J.B."/>
            <person name="Zinder S.H."/>
        </authorList>
    </citation>
    <scope>NUCLEOTIDE SEQUENCE [LARGE SCALE GENOMIC DNA]</scope>
    <source>
        <strain evidence="6">ATCC BAA-1556 / DSM 19958 / E1-9c</strain>
    </source>
</reference>
<evidence type="ECO:0000313" key="6">
    <source>
        <dbReference type="Proteomes" id="UP000002457"/>
    </source>
</evidence>
<dbReference type="KEGG" id="mpl:Mpal_1157"/>
<keyword evidence="6" id="KW-1185">Reference proteome</keyword>
<dbReference type="eggNOG" id="arCOG01430">
    <property type="taxonomic scope" value="Archaea"/>
</dbReference>
<comment type="similarity">
    <text evidence="2">Belongs to the cysteine synthase/cystathionine beta-synthase family.</text>
</comment>
<dbReference type="FunFam" id="3.40.50.1100:FF:000118">
    <property type="entry name" value="Related to CYS4-cystathionine beta-synthase"/>
    <property type="match status" value="1"/>
</dbReference>
<name>B8GH95_METPE</name>
<dbReference type="InterPro" id="IPR050214">
    <property type="entry name" value="Cys_Synth/Cystath_Beta-Synth"/>
</dbReference>
<gene>
    <name evidence="5" type="ordered locus">Mpal_1157</name>
</gene>
<feature type="domain" description="Tryptophan synthase beta chain-like PALP" evidence="4">
    <location>
        <begin position="8"/>
        <end position="302"/>
    </location>
</feature>
<dbReference type="InterPro" id="IPR001926">
    <property type="entry name" value="TrpB-like_PALP"/>
</dbReference>
<dbReference type="PROSITE" id="PS00901">
    <property type="entry name" value="CYS_SYNTHASE"/>
    <property type="match status" value="1"/>
</dbReference>
<comment type="cofactor">
    <cofactor evidence="1">
        <name>pyridoxal 5'-phosphate</name>
        <dbReference type="ChEBI" id="CHEBI:597326"/>
    </cofactor>
</comment>
<evidence type="ECO:0000256" key="1">
    <source>
        <dbReference type="ARBA" id="ARBA00001933"/>
    </source>
</evidence>
<sequence length="326" mass="35608">MRYYDNILELIGNTPLVRIRNVMPAGTRPLVLGKVESLNPGGSVKDRIAANMVFEAERTGQIHPGGTIVEPTSGNTGVGLAIAAASRGYRAIFTLPDKMSKDKEILLQVYGAEVIRTPTNVPPEDERSYYKVAERVGRETPGSFLPNQFENINNPAAHYATTGPEIWKDTDGRITHFIAGIGTGGTISGIGRYLKEKNPDIKIIGVDPEGSIYHHVFYGTEPESHPYKVEGTGEEFIPKTVDLTVIDDVIVVEDKDAFEMTRRLAREEGLLVGGTAGASMVAAASVAQNLSEDDLLVVLLPDTGRNYMTTIFNDDWMRENGFLDVI</sequence>
<dbReference type="PANTHER" id="PTHR10314">
    <property type="entry name" value="CYSTATHIONINE BETA-SYNTHASE"/>
    <property type="match status" value="1"/>
</dbReference>
<dbReference type="OrthoDB" id="10138at2157"/>
<evidence type="ECO:0000256" key="3">
    <source>
        <dbReference type="ARBA" id="ARBA00022898"/>
    </source>
</evidence>
<evidence type="ECO:0000259" key="4">
    <source>
        <dbReference type="Pfam" id="PF00291"/>
    </source>
</evidence>
<dbReference type="GeneID" id="7270421"/>
<proteinExistence type="inferred from homology"/>
<accession>B8GH95</accession>
<dbReference type="STRING" id="521011.Mpal_1157"/>
<dbReference type="SUPFAM" id="SSF53686">
    <property type="entry name" value="Tryptophan synthase beta subunit-like PLP-dependent enzymes"/>
    <property type="match status" value="1"/>
</dbReference>
<dbReference type="FunFam" id="3.40.50.1100:FF:000003">
    <property type="entry name" value="Cystathionine beta-synthase"/>
    <property type="match status" value="1"/>
</dbReference>
<dbReference type="GO" id="GO:0006535">
    <property type="term" value="P:cysteine biosynthetic process from serine"/>
    <property type="evidence" value="ECO:0007669"/>
    <property type="project" value="InterPro"/>
</dbReference>
<dbReference type="InterPro" id="IPR001216">
    <property type="entry name" value="P-phosphate_BS"/>
</dbReference>
<dbReference type="RefSeq" id="WP_012617819.1">
    <property type="nucleotide sequence ID" value="NC_011832.1"/>
</dbReference>
<dbReference type="EMBL" id="CP001338">
    <property type="protein sequence ID" value="ACL16500.1"/>
    <property type="molecule type" value="Genomic_DNA"/>
</dbReference>
<dbReference type="Proteomes" id="UP000002457">
    <property type="component" value="Chromosome"/>
</dbReference>
<evidence type="ECO:0000313" key="5">
    <source>
        <dbReference type="EMBL" id="ACL16500.1"/>
    </source>
</evidence>
<dbReference type="AlphaFoldDB" id="B8GH95"/>
<keyword evidence="3" id="KW-0663">Pyridoxal phosphate</keyword>
<organism evidence="5 6">
    <name type="scientific">Methanosphaerula palustris (strain ATCC BAA-1556 / DSM 19958 / E1-9c)</name>
    <dbReference type="NCBI Taxonomy" id="521011"/>
    <lineage>
        <taxon>Archaea</taxon>
        <taxon>Methanobacteriati</taxon>
        <taxon>Methanobacteriota</taxon>
        <taxon>Stenosarchaea group</taxon>
        <taxon>Methanomicrobia</taxon>
        <taxon>Methanomicrobiales</taxon>
        <taxon>Methanoregulaceae</taxon>
        <taxon>Methanosphaerula</taxon>
    </lineage>
</organism>
<dbReference type="CDD" id="cd01561">
    <property type="entry name" value="CBS_like"/>
    <property type="match status" value="1"/>
</dbReference>
<evidence type="ECO:0000256" key="2">
    <source>
        <dbReference type="ARBA" id="ARBA00007103"/>
    </source>
</evidence>
<dbReference type="Gene3D" id="3.40.50.1100">
    <property type="match status" value="2"/>
</dbReference>
<dbReference type="Pfam" id="PF00291">
    <property type="entry name" value="PALP"/>
    <property type="match status" value="1"/>
</dbReference>
<dbReference type="InterPro" id="IPR036052">
    <property type="entry name" value="TrpB-like_PALP_sf"/>
</dbReference>